<dbReference type="EMBL" id="JAWLNX010000012">
    <property type="protein sequence ID" value="MEB3369337.1"/>
    <property type="molecule type" value="Genomic_DNA"/>
</dbReference>
<dbReference type="Pfam" id="PF01869">
    <property type="entry name" value="BcrAD_BadFG"/>
    <property type="match status" value="1"/>
</dbReference>
<feature type="domain" description="ATPase BadF/BadG/BcrA/BcrD type" evidence="1">
    <location>
        <begin position="10"/>
        <end position="261"/>
    </location>
</feature>
<gene>
    <name evidence="2" type="ORF">R4I43_18150</name>
</gene>
<name>A0ABU6ACQ7_9PSEU</name>
<reference evidence="2 3" key="1">
    <citation type="submission" date="2023-10" db="EMBL/GenBank/DDBJ databases">
        <title>Saccharopolyspora sp. nov., isolated from mangrove soil.</title>
        <authorList>
            <person name="Lu Y."/>
            <person name="Liu W."/>
        </authorList>
    </citation>
    <scope>NUCLEOTIDE SEQUENCE [LARGE SCALE GENOMIC DNA]</scope>
    <source>
        <strain evidence="2 3">S2-29</strain>
    </source>
</reference>
<dbReference type="InterPro" id="IPR043129">
    <property type="entry name" value="ATPase_NBD"/>
</dbReference>
<accession>A0ABU6ACQ7</accession>
<dbReference type="PANTHER" id="PTHR43190">
    <property type="entry name" value="N-ACETYL-D-GLUCOSAMINE KINASE"/>
    <property type="match status" value="1"/>
</dbReference>
<dbReference type="Gene3D" id="3.30.420.40">
    <property type="match status" value="2"/>
</dbReference>
<dbReference type="SUPFAM" id="SSF53067">
    <property type="entry name" value="Actin-like ATPase domain"/>
    <property type="match status" value="2"/>
</dbReference>
<keyword evidence="3" id="KW-1185">Reference proteome</keyword>
<evidence type="ECO:0000313" key="3">
    <source>
        <dbReference type="Proteomes" id="UP001327093"/>
    </source>
</evidence>
<comment type="caution">
    <text evidence="2">The sequence shown here is derived from an EMBL/GenBank/DDBJ whole genome shotgun (WGS) entry which is preliminary data.</text>
</comment>
<dbReference type="InterPro" id="IPR052519">
    <property type="entry name" value="Euk-type_GlcNAc_Kinase"/>
</dbReference>
<dbReference type="InterPro" id="IPR002731">
    <property type="entry name" value="ATPase_BadF"/>
</dbReference>
<evidence type="ECO:0000313" key="2">
    <source>
        <dbReference type="EMBL" id="MEB3369337.1"/>
    </source>
</evidence>
<dbReference type="Proteomes" id="UP001327093">
    <property type="component" value="Unassembled WGS sequence"/>
</dbReference>
<proteinExistence type="predicted"/>
<organism evidence="2 3">
    <name type="scientific">Saccharopolyspora mangrovi</name>
    <dbReference type="NCBI Taxonomy" id="3082379"/>
    <lineage>
        <taxon>Bacteria</taxon>
        <taxon>Bacillati</taxon>
        <taxon>Actinomycetota</taxon>
        <taxon>Actinomycetes</taxon>
        <taxon>Pseudonocardiales</taxon>
        <taxon>Pseudonocardiaceae</taxon>
        <taxon>Saccharopolyspora</taxon>
    </lineage>
</organism>
<protein>
    <submittedName>
        <fullName evidence="2">BadF/BadG/BcrA/BcrD ATPase family protein</fullName>
    </submittedName>
</protein>
<sequence length="315" mass="31833">MHGDDTPLVLGLDVGGTSSRALVSDLTGRVLGTGEAAGGNPNSHPAPDAVAQMASAAADALAGHDPAAVRGCVLGMAGVSKMADPAFGEHFRAEWARLGLGCATTPVSDGVVAFAAGTPEPRGTALIAGTGAVAERIEDHRTTATIGGWGWLLGDEGSAYWLGREAVRATLRALERGAVVEGLAQAVCAHLGVPPERKALITAANASRPIHLAELAPLVTSAEDDAAEDIVHRAAVLLADTAATARPGPDSPVVLAGGLLAPDNRVGQALRAELEARSWPEPHTAGPGAAAAAWLAALPLTQDPNTLHKTLLTRT</sequence>
<dbReference type="RefSeq" id="WP_324266824.1">
    <property type="nucleotide sequence ID" value="NZ_JAWLNX010000012.1"/>
</dbReference>
<dbReference type="PANTHER" id="PTHR43190:SF3">
    <property type="entry name" value="N-ACETYL-D-GLUCOSAMINE KINASE"/>
    <property type="match status" value="1"/>
</dbReference>
<evidence type="ECO:0000259" key="1">
    <source>
        <dbReference type="Pfam" id="PF01869"/>
    </source>
</evidence>
<dbReference type="CDD" id="cd24007">
    <property type="entry name" value="ASKHA_NBD_eukNAGK-like"/>
    <property type="match status" value="1"/>
</dbReference>